<organism evidence="3 4">
    <name type="scientific">Glonium stellatum</name>
    <dbReference type="NCBI Taxonomy" id="574774"/>
    <lineage>
        <taxon>Eukaryota</taxon>
        <taxon>Fungi</taxon>
        <taxon>Dikarya</taxon>
        <taxon>Ascomycota</taxon>
        <taxon>Pezizomycotina</taxon>
        <taxon>Dothideomycetes</taxon>
        <taxon>Pleosporomycetidae</taxon>
        <taxon>Gloniales</taxon>
        <taxon>Gloniaceae</taxon>
        <taxon>Glonium</taxon>
    </lineage>
</organism>
<feature type="chain" id="PRO_5034824259" evidence="2">
    <location>
        <begin position="31"/>
        <end position="398"/>
    </location>
</feature>
<name>A0A8E2FAK0_9PEZI</name>
<keyword evidence="4" id="KW-1185">Reference proteome</keyword>
<dbReference type="Proteomes" id="UP000250140">
    <property type="component" value="Unassembled WGS sequence"/>
</dbReference>
<protein>
    <submittedName>
        <fullName evidence="3">Uncharacterized protein</fullName>
    </submittedName>
</protein>
<accession>A0A8E2FAK0</accession>
<dbReference type="AlphaFoldDB" id="A0A8E2FAK0"/>
<dbReference type="EMBL" id="KV748721">
    <property type="protein sequence ID" value="OCL13449.1"/>
    <property type="molecule type" value="Genomic_DNA"/>
</dbReference>
<gene>
    <name evidence="3" type="ORF">AOQ84DRAFT_385404</name>
</gene>
<evidence type="ECO:0000313" key="3">
    <source>
        <dbReference type="EMBL" id="OCL13449.1"/>
    </source>
</evidence>
<evidence type="ECO:0000256" key="1">
    <source>
        <dbReference type="SAM" id="Phobius"/>
    </source>
</evidence>
<keyword evidence="2" id="KW-0732">Signal</keyword>
<feature type="transmembrane region" description="Helical" evidence="1">
    <location>
        <begin position="377"/>
        <end position="395"/>
    </location>
</feature>
<feature type="transmembrane region" description="Helical" evidence="1">
    <location>
        <begin position="174"/>
        <end position="194"/>
    </location>
</feature>
<sequence>MDVRSMHKSLSVFWQLYFAVLSLLVTPARAIKRTVGPPDDPRFENASRICNGSDPASFKFGACSVLISCVFNNLSEALKASLGSGTSIAALLPTILALIGSPPLELVQLALLSPHRALATCCFSIGLPSGLFRQLKPLHSQLSHSNPLEPRVREWTVVLPTLSSKRWQNLSAKLVMDVIIMTLASIMLWRNWVVTSFTMVPWRCEYSWLLFAWPIACMTWLIIAVVLLHLMKESIEIYHAEDTSIKYRTWELMLLPYTFGVDRFPQRKISLSTLPIHGEGPKTAAVSQAELRDQLSDSSEMVHRHYPQSPPPPTVKRSDTVLSYSGNCVIVRIIMPSNYGPRSWRWFEAFIESLAVGIYLYATFVLTSTLFLNADKAIIYSTVMTVCLSAVRILTTLF</sequence>
<feature type="signal peptide" evidence="2">
    <location>
        <begin position="1"/>
        <end position="30"/>
    </location>
</feature>
<keyword evidence="1" id="KW-1133">Transmembrane helix</keyword>
<dbReference type="OrthoDB" id="5409995at2759"/>
<keyword evidence="1" id="KW-0472">Membrane</keyword>
<keyword evidence="1" id="KW-0812">Transmembrane</keyword>
<evidence type="ECO:0000256" key="2">
    <source>
        <dbReference type="SAM" id="SignalP"/>
    </source>
</evidence>
<feature type="transmembrane region" description="Helical" evidence="1">
    <location>
        <begin position="349"/>
        <end position="371"/>
    </location>
</feature>
<feature type="transmembrane region" description="Helical" evidence="1">
    <location>
        <begin position="206"/>
        <end position="228"/>
    </location>
</feature>
<evidence type="ECO:0000313" key="4">
    <source>
        <dbReference type="Proteomes" id="UP000250140"/>
    </source>
</evidence>
<reference evidence="3 4" key="1">
    <citation type="journal article" date="2016" name="Nat. Commun.">
        <title>Ectomycorrhizal ecology is imprinted in the genome of the dominant symbiotic fungus Cenococcum geophilum.</title>
        <authorList>
            <consortium name="DOE Joint Genome Institute"/>
            <person name="Peter M."/>
            <person name="Kohler A."/>
            <person name="Ohm R.A."/>
            <person name="Kuo A."/>
            <person name="Krutzmann J."/>
            <person name="Morin E."/>
            <person name="Arend M."/>
            <person name="Barry K.W."/>
            <person name="Binder M."/>
            <person name="Choi C."/>
            <person name="Clum A."/>
            <person name="Copeland A."/>
            <person name="Grisel N."/>
            <person name="Haridas S."/>
            <person name="Kipfer T."/>
            <person name="LaButti K."/>
            <person name="Lindquist E."/>
            <person name="Lipzen A."/>
            <person name="Maire R."/>
            <person name="Meier B."/>
            <person name="Mihaltcheva S."/>
            <person name="Molinier V."/>
            <person name="Murat C."/>
            <person name="Poggeler S."/>
            <person name="Quandt C.A."/>
            <person name="Sperisen C."/>
            <person name="Tritt A."/>
            <person name="Tisserant E."/>
            <person name="Crous P.W."/>
            <person name="Henrissat B."/>
            <person name="Nehls U."/>
            <person name="Egli S."/>
            <person name="Spatafora J.W."/>
            <person name="Grigoriev I.V."/>
            <person name="Martin F.M."/>
        </authorList>
    </citation>
    <scope>NUCLEOTIDE SEQUENCE [LARGE SCALE GENOMIC DNA]</scope>
    <source>
        <strain evidence="3 4">CBS 207.34</strain>
    </source>
</reference>
<proteinExistence type="predicted"/>